<accession>A0A9P8PJY8</accession>
<gene>
    <name evidence="2" type="ORF">WICMUC_003979</name>
</gene>
<comment type="caution">
    <text evidence="2">The sequence shown here is derived from an EMBL/GenBank/DDBJ whole genome shotgun (WGS) entry which is preliminary data.</text>
</comment>
<dbReference type="AlphaFoldDB" id="A0A9P8PJY8"/>
<keyword evidence="3" id="KW-1185">Reference proteome</keyword>
<feature type="region of interest" description="Disordered" evidence="1">
    <location>
        <begin position="225"/>
        <end position="269"/>
    </location>
</feature>
<evidence type="ECO:0000256" key="1">
    <source>
        <dbReference type="SAM" id="MobiDB-lite"/>
    </source>
</evidence>
<sequence length="269" mass="31330">MTNLNAKELVEIKNKYYDTLIDELNNGSKPKLKELEDWKSSFIETLAKRYNEDNDIYINKDELIKIIEFKLKKGKFRPTLRKLVLQNEESIIISTINEAFNYFVLQLNKKDTKIDEENYLLIVKHSLEILIKLRGVGPATASLLLSFLSGITSKSPPFFSDEAAIEIFKKEDSNYKLKYNVKEYLHFIEYFFEIDSKFEFGFDNLESGLWCIGIGLPESINDNINSNNNDEHDQSKSKDRKLKLKNGDDDDNDDDDESGKSIKKRRLRS</sequence>
<name>A0A9P8PJY8_9ASCO</name>
<protein>
    <submittedName>
        <fullName evidence="2">Uncharacterized protein</fullName>
    </submittedName>
</protein>
<reference evidence="2" key="2">
    <citation type="submission" date="2021-01" db="EMBL/GenBank/DDBJ databases">
        <authorList>
            <person name="Schikora-Tamarit M.A."/>
        </authorList>
    </citation>
    <scope>NUCLEOTIDE SEQUENCE</scope>
    <source>
        <strain evidence="2">CBS6341</strain>
    </source>
</reference>
<dbReference type="OrthoDB" id="8249012at2759"/>
<dbReference type="EMBL" id="JAEUBF010001099">
    <property type="protein sequence ID" value="KAH3672925.1"/>
    <property type="molecule type" value="Genomic_DNA"/>
</dbReference>
<reference evidence="2" key="1">
    <citation type="journal article" date="2021" name="Open Biol.">
        <title>Shared evolutionary footprints suggest mitochondrial oxidative damage underlies multiple complex I losses in fungi.</title>
        <authorList>
            <person name="Schikora-Tamarit M.A."/>
            <person name="Marcet-Houben M."/>
            <person name="Nosek J."/>
            <person name="Gabaldon T."/>
        </authorList>
    </citation>
    <scope>NUCLEOTIDE SEQUENCE</scope>
    <source>
        <strain evidence="2">CBS6341</strain>
    </source>
</reference>
<dbReference type="PANTHER" id="PTHR21521:SF0">
    <property type="entry name" value="AMUN, ISOFORM A"/>
    <property type="match status" value="1"/>
</dbReference>
<evidence type="ECO:0000313" key="3">
    <source>
        <dbReference type="Proteomes" id="UP000769528"/>
    </source>
</evidence>
<dbReference type="PANTHER" id="PTHR21521">
    <property type="entry name" value="AMUN, ISOFORM A"/>
    <property type="match status" value="1"/>
</dbReference>
<evidence type="ECO:0000313" key="2">
    <source>
        <dbReference type="EMBL" id="KAH3672925.1"/>
    </source>
</evidence>
<dbReference type="Proteomes" id="UP000769528">
    <property type="component" value="Unassembled WGS sequence"/>
</dbReference>
<proteinExistence type="predicted"/>
<organism evidence="2 3">
    <name type="scientific">Wickerhamomyces mucosus</name>
    <dbReference type="NCBI Taxonomy" id="1378264"/>
    <lineage>
        <taxon>Eukaryota</taxon>
        <taxon>Fungi</taxon>
        <taxon>Dikarya</taxon>
        <taxon>Ascomycota</taxon>
        <taxon>Saccharomycotina</taxon>
        <taxon>Saccharomycetes</taxon>
        <taxon>Phaffomycetales</taxon>
        <taxon>Wickerhamomycetaceae</taxon>
        <taxon>Wickerhamomyces</taxon>
    </lineage>
</organism>
<feature type="compositionally biased region" description="Acidic residues" evidence="1">
    <location>
        <begin position="248"/>
        <end position="257"/>
    </location>
</feature>